<keyword evidence="4" id="KW-1185">Reference proteome</keyword>
<feature type="compositionally biased region" description="Basic and acidic residues" evidence="1">
    <location>
        <begin position="89"/>
        <end position="98"/>
    </location>
</feature>
<feature type="compositionally biased region" description="Basic and acidic residues" evidence="1">
    <location>
        <begin position="69"/>
        <end position="82"/>
    </location>
</feature>
<proteinExistence type="predicted"/>
<dbReference type="Pfam" id="PF10197">
    <property type="entry name" value="Cir_N"/>
    <property type="match status" value="1"/>
</dbReference>
<feature type="compositionally biased region" description="Basic and acidic residues" evidence="1">
    <location>
        <begin position="140"/>
        <end position="158"/>
    </location>
</feature>
<dbReference type="OrthoDB" id="2159131at2759"/>
<reference evidence="3" key="2">
    <citation type="submission" date="2020-04" db="EMBL/GenBank/DDBJ databases">
        <authorList>
            <person name="Santos R.A.C."/>
            <person name="Steenwyk J.L."/>
            <person name="Rivero-Menendez O."/>
            <person name="Mead M.E."/>
            <person name="Silva L.P."/>
            <person name="Bastos R.W."/>
            <person name="Alastruey-Izquierdo A."/>
            <person name="Goldman G.H."/>
            <person name="Rokas A."/>
        </authorList>
    </citation>
    <scope>NUCLEOTIDE SEQUENCE</scope>
    <source>
        <strain evidence="3">CNM-CM6805</strain>
    </source>
</reference>
<gene>
    <name evidence="3" type="ORF">CNMCM6805_005116</name>
</gene>
<protein>
    <recommendedName>
        <fullName evidence="2">CBF1-interacting co-repressor CIR N-terminal domain-containing protein</fullName>
    </recommendedName>
</protein>
<feature type="compositionally biased region" description="Basic and acidic residues" evidence="1">
    <location>
        <begin position="22"/>
        <end position="56"/>
    </location>
</feature>
<dbReference type="InterPro" id="IPR039875">
    <property type="entry name" value="LENG1-like"/>
</dbReference>
<feature type="domain" description="CBF1-interacting co-repressor CIR N-terminal" evidence="2">
    <location>
        <begin position="10"/>
        <end position="46"/>
    </location>
</feature>
<dbReference type="EMBL" id="JAAAPX010000027">
    <property type="protein sequence ID" value="KAF4240324.1"/>
    <property type="molecule type" value="Genomic_DNA"/>
</dbReference>
<comment type="caution">
    <text evidence="3">The sequence shown here is derived from an EMBL/GenBank/DDBJ whole genome shotgun (WGS) entry which is preliminary data.</text>
</comment>
<dbReference type="SMART" id="SM01083">
    <property type="entry name" value="Cir_N"/>
    <property type="match status" value="1"/>
</dbReference>
<feature type="compositionally biased region" description="Basic residues" evidence="1">
    <location>
        <begin position="263"/>
        <end position="274"/>
    </location>
</feature>
<evidence type="ECO:0000313" key="4">
    <source>
        <dbReference type="Proteomes" id="UP000653565"/>
    </source>
</evidence>
<name>A0A8H4MDH9_9EURO</name>
<dbReference type="Proteomes" id="UP000653565">
    <property type="component" value="Unassembled WGS sequence"/>
</dbReference>
<dbReference type="AlphaFoldDB" id="A0A8H4MDH9"/>
<dbReference type="InterPro" id="IPR019339">
    <property type="entry name" value="CIR_N_dom"/>
</dbReference>
<evidence type="ECO:0000256" key="1">
    <source>
        <dbReference type="SAM" id="MobiDB-lite"/>
    </source>
</evidence>
<feature type="region of interest" description="Disordered" evidence="1">
    <location>
        <begin position="257"/>
        <end position="277"/>
    </location>
</feature>
<accession>A0A8H4MDH9</accession>
<feature type="region of interest" description="Disordered" evidence="1">
    <location>
        <begin position="139"/>
        <end position="158"/>
    </location>
</feature>
<sequence>MPLHLLGKKSWNVYNPENIARVRRDEAEAKAREEEEERRMQEIDAERRIQILRGERPSTPPPPPSAPSDTRRDRAHGEDAGRYRKRRRLAGENDTDRDIRLATEDAQLMLAKREELAVSKTSDAPLLDSTGHINLFPSEAARKPAEKNKEAEKEAADKNRSYEDQYTMRFSNAAGYRQSAGQMPWYSSSSRDVLAPDAMPEKDVWGNEDSMRQEREKARLDANDPLAAIKRGVRQLKSVELERKNWNQERKRELDALKEAERHRARHRRRRSRTGNRGAHTDIARIAAKEIAIVLVIVLAIIPASDTVTPIPIPIRTVIVIMMTTAEGKLARRSRTNAMCDTFRYGSLILMRMMLILITRVVPYIATDSRANHGCFMRCAFVFEIERFPILSDMLVPTKYES</sequence>
<feature type="region of interest" description="Disordered" evidence="1">
    <location>
        <begin position="22"/>
        <end position="98"/>
    </location>
</feature>
<organism evidence="3 4">
    <name type="scientific">Aspergillus fumigatiaffinis</name>
    <dbReference type="NCBI Taxonomy" id="340414"/>
    <lineage>
        <taxon>Eukaryota</taxon>
        <taxon>Fungi</taxon>
        <taxon>Dikarya</taxon>
        <taxon>Ascomycota</taxon>
        <taxon>Pezizomycotina</taxon>
        <taxon>Eurotiomycetes</taxon>
        <taxon>Eurotiomycetidae</taxon>
        <taxon>Eurotiales</taxon>
        <taxon>Aspergillaceae</taxon>
        <taxon>Aspergillus</taxon>
        <taxon>Aspergillus subgen. Fumigati</taxon>
    </lineage>
</organism>
<dbReference type="PANTHER" id="PTHR22093:SF0">
    <property type="entry name" value="LEUKOCYTE RECEPTOR CLUSTER MEMBER 1"/>
    <property type="match status" value="1"/>
</dbReference>
<reference evidence="3" key="1">
    <citation type="journal article" date="2020" name="bioRxiv">
        <title>Genomic and phenotypic heterogeneity of clinical isolates of the human pathogens Aspergillus fumigatus, Aspergillus lentulus and Aspergillus fumigatiaffinis.</title>
        <authorList>
            <person name="dos Santos R.A.C."/>
            <person name="Steenwyk J.L."/>
            <person name="Rivero-Menendez O."/>
            <person name="Mead M.E."/>
            <person name="Silva L.P."/>
            <person name="Bastos R.W."/>
            <person name="Alastruey-Izquierdo A."/>
            <person name="Goldman G.H."/>
            <person name="Rokas A."/>
        </authorList>
    </citation>
    <scope>NUCLEOTIDE SEQUENCE</scope>
    <source>
        <strain evidence="3">CNM-CM6805</strain>
    </source>
</reference>
<evidence type="ECO:0000313" key="3">
    <source>
        <dbReference type="EMBL" id="KAF4240324.1"/>
    </source>
</evidence>
<evidence type="ECO:0000259" key="2">
    <source>
        <dbReference type="SMART" id="SM01083"/>
    </source>
</evidence>
<dbReference type="PANTHER" id="PTHR22093">
    <property type="entry name" value="LEUKOCYTE RECEPTOR CLUSTER LRC MEMBER 1"/>
    <property type="match status" value="1"/>
</dbReference>